<keyword evidence="3" id="KW-1185">Reference proteome</keyword>
<proteinExistence type="predicted"/>
<protein>
    <submittedName>
        <fullName evidence="2">Uncharacterized protein</fullName>
    </submittedName>
</protein>
<dbReference type="InterPro" id="IPR021858">
    <property type="entry name" value="Fun_TF"/>
</dbReference>
<organism evidence="2 3">
    <name type="scientific">Glonium stellatum</name>
    <dbReference type="NCBI Taxonomy" id="574774"/>
    <lineage>
        <taxon>Eukaryota</taxon>
        <taxon>Fungi</taxon>
        <taxon>Dikarya</taxon>
        <taxon>Ascomycota</taxon>
        <taxon>Pezizomycotina</taxon>
        <taxon>Dothideomycetes</taxon>
        <taxon>Pleosporomycetidae</taxon>
        <taxon>Gloniales</taxon>
        <taxon>Gloniaceae</taxon>
        <taxon>Glonium</taxon>
    </lineage>
</organism>
<evidence type="ECO:0000313" key="2">
    <source>
        <dbReference type="EMBL" id="OCL11809.1"/>
    </source>
</evidence>
<evidence type="ECO:0000313" key="3">
    <source>
        <dbReference type="Proteomes" id="UP000250140"/>
    </source>
</evidence>
<name>A0A8E2JWJ4_9PEZI</name>
<reference evidence="2 3" key="1">
    <citation type="journal article" date="2016" name="Nat. Commun.">
        <title>Ectomycorrhizal ecology is imprinted in the genome of the dominant symbiotic fungus Cenococcum geophilum.</title>
        <authorList>
            <consortium name="DOE Joint Genome Institute"/>
            <person name="Peter M."/>
            <person name="Kohler A."/>
            <person name="Ohm R.A."/>
            <person name="Kuo A."/>
            <person name="Krutzmann J."/>
            <person name="Morin E."/>
            <person name="Arend M."/>
            <person name="Barry K.W."/>
            <person name="Binder M."/>
            <person name="Choi C."/>
            <person name="Clum A."/>
            <person name="Copeland A."/>
            <person name="Grisel N."/>
            <person name="Haridas S."/>
            <person name="Kipfer T."/>
            <person name="LaButti K."/>
            <person name="Lindquist E."/>
            <person name="Lipzen A."/>
            <person name="Maire R."/>
            <person name="Meier B."/>
            <person name="Mihaltcheva S."/>
            <person name="Molinier V."/>
            <person name="Murat C."/>
            <person name="Poggeler S."/>
            <person name="Quandt C.A."/>
            <person name="Sperisen C."/>
            <person name="Tritt A."/>
            <person name="Tisserant E."/>
            <person name="Crous P.W."/>
            <person name="Henrissat B."/>
            <person name="Nehls U."/>
            <person name="Egli S."/>
            <person name="Spatafora J.W."/>
            <person name="Grigoriev I.V."/>
            <person name="Martin F.M."/>
        </authorList>
    </citation>
    <scope>NUCLEOTIDE SEQUENCE [LARGE SCALE GENOMIC DNA]</scope>
    <source>
        <strain evidence="2 3">CBS 207.34</strain>
    </source>
</reference>
<dbReference type="Proteomes" id="UP000250140">
    <property type="component" value="Unassembled WGS sequence"/>
</dbReference>
<gene>
    <name evidence="2" type="ORF">AOQ84DRAFT_422278</name>
</gene>
<feature type="compositionally biased region" description="Basic residues" evidence="1">
    <location>
        <begin position="56"/>
        <end position="66"/>
    </location>
</feature>
<accession>A0A8E2JWJ4</accession>
<dbReference type="PANTHER" id="PTHR37540:SF5">
    <property type="entry name" value="TRANSCRIPTION FACTOR DOMAIN-CONTAINING PROTEIN"/>
    <property type="match status" value="1"/>
</dbReference>
<dbReference type="EMBL" id="KV748986">
    <property type="protein sequence ID" value="OCL11809.1"/>
    <property type="molecule type" value="Genomic_DNA"/>
</dbReference>
<dbReference type="AlphaFoldDB" id="A0A8E2JWJ4"/>
<dbReference type="PANTHER" id="PTHR37540">
    <property type="entry name" value="TRANSCRIPTION FACTOR (ACR-2), PUTATIVE-RELATED-RELATED"/>
    <property type="match status" value="1"/>
</dbReference>
<dbReference type="Pfam" id="PF11951">
    <property type="entry name" value="Fungal_trans_2"/>
    <property type="match status" value="1"/>
</dbReference>
<feature type="region of interest" description="Disordered" evidence="1">
    <location>
        <begin position="56"/>
        <end position="97"/>
    </location>
</feature>
<dbReference type="OrthoDB" id="3635505at2759"/>
<sequence>MSESPERGRAMASNVETTTTQLFMFIDESTAVHGVHGIPAKRRSLVHRHVAINTKIQKKQKKLKRSVGKEYSQAQVRPPKLQQQQKLQDDESDQNSQEMVLVEDTISQMSLADRMRRLGPLRGPLPAGRKDPFSTLSVPVDNTRELELLDYLTNVIWPGFSEYDSEGNWNPFAIRWLKRSARNLALRHALLMASSSHLEARPPTWNKNPKLMAEQLYHENEAVRLVRHQLSNLDSTDVNETLMIILCLATNPCRQGVHPPDPSPFNPPLRSLNWINVYGASDFSAVHWNALLELVEKIGGLSRIKVYGLPWVISMGDLLQAAASMRKPCYPMLNPQGQVLSFERLESFAGAFDLSNGSARRGWGFGYLNLLGFDNSHVDPFHDLADFSATLHAYHEGLLREPVLTRIADSRNALQHSLLSLPSEEELERSRELDSTGTSKQVTYIYEACRMTALLYSVMVTFPLPRSKYVRDRVLPALDAVLSRIEPYSDGYGLGTIYLWCLTVAGIAASGYPTRLQYAERLGQVSAHWGICSWPDVERALESFAWLKCACSVGGESLWAEAQQLREA</sequence>
<evidence type="ECO:0000256" key="1">
    <source>
        <dbReference type="SAM" id="MobiDB-lite"/>
    </source>
</evidence>